<evidence type="ECO:0000256" key="4">
    <source>
        <dbReference type="ARBA" id="ARBA00023136"/>
    </source>
</evidence>
<feature type="transmembrane region" description="Helical" evidence="5">
    <location>
        <begin position="114"/>
        <end position="140"/>
    </location>
</feature>
<dbReference type="GO" id="GO:0004521">
    <property type="term" value="F:RNA endonuclease activity"/>
    <property type="evidence" value="ECO:0000318"/>
    <property type="project" value="GO_Central"/>
</dbReference>
<reference evidence="7" key="1">
    <citation type="journal article" date="2011" name="PLoS Genet.">
        <title>Genomic analysis of the necrotrophic fungal pathogens Sclerotinia sclerotiorum and Botrytis cinerea.</title>
        <authorList>
            <person name="Amselem J."/>
            <person name="Cuomo C.A."/>
            <person name="van Kan J.A."/>
            <person name="Viaud M."/>
            <person name="Benito E.P."/>
            <person name="Couloux A."/>
            <person name="Coutinho P.M."/>
            <person name="de Vries R.P."/>
            <person name="Dyer P.S."/>
            <person name="Fillinger S."/>
            <person name="Fournier E."/>
            <person name="Gout L."/>
            <person name="Hahn M."/>
            <person name="Kohn L."/>
            <person name="Lapalu N."/>
            <person name="Plummer K.M."/>
            <person name="Pradier J.M."/>
            <person name="Quevillon E."/>
            <person name="Sharon A."/>
            <person name="Simon A."/>
            <person name="ten Have A."/>
            <person name="Tudzynski B."/>
            <person name="Tudzynski P."/>
            <person name="Wincker P."/>
            <person name="Andrew M."/>
            <person name="Anthouard V."/>
            <person name="Beever R.E."/>
            <person name="Beffa R."/>
            <person name="Benoit I."/>
            <person name="Bouzid O."/>
            <person name="Brault B."/>
            <person name="Chen Z."/>
            <person name="Choquer M."/>
            <person name="Collemare J."/>
            <person name="Cotton P."/>
            <person name="Danchin E.G."/>
            <person name="Da Silva C."/>
            <person name="Gautier A."/>
            <person name="Giraud C."/>
            <person name="Giraud T."/>
            <person name="Gonzalez C."/>
            <person name="Grossetete S."/>
            <person name="Guldener U."/>
            <person name="Henrissat B."/>
            <person name="Howlett B.J."/>
            <person name="Kodira C."/>
            <person name="Kretschmer M."/>
            <person name="Lappartient A."/>
            <person name="Leroch M."/>
            <person name="Levis C."/>
            <person name="Mauceli E."/>
            <person name="Neuveglise C."/>
            <person name="Oeser B."/>
            <person name="Pearson M."/>
            <person name="Poulain J."/>
            <person name="Poussereau N."/>
            <person name="Quesneville H."/>
            <person name="Rascle C."/>
            <person name="Schumacher J."/>
            <person name="Segurens B."/>
            <person name="Sexton A."/>
            <person name="Silva E."/>
            <person name="Sirven C."/>
            <person name="Soanes D.M."/>
            <person name="Talbot N.J."/>
            <person name="Templeton M."/>
            <person name="Yandava C."/>
            <person name="Yarden O."/>
            <person name="Zeng Q."/>
            <person name="Rollins J.A."/>
            <person name="Lebrun M.H."/>
            <person name="Dickman M."/>
        </authorList>
    </citation>
    <scope>NUCLEOTIDE SEQUENCE [LARGE SCALE GENOMIC DNA]</scope>
    <source>
        <strain evidence="7">ATCC 18683 / 1980 / Ss-1</strain>
    </source>
</reference>
<evidence type="ECO:0000256" key="1">
    <source>
        <dbReference type="ARBA" id="ARBA00004141"/>
    </source>
</evidence>
<accession>A7EC09</accession>
<dbReference type="HOGENOM" id="CLU_115063_0_0_1"/>
<evidence type="ECO:0000256" key="5">
    <source>
        <dbReference type="SAM" id="Phobius"/>
    </source>
</evidence>
<organism evidence="6 7">
    <name type="scientific">Sclerotinia sclerotiorum (strain ATCC 18683 / 1980 / Ss-1)</name>
    <name type="common">White mold</name>
    <name type="synonym">Whetzelinia sclerotiorum</name>
    <dbReference type="NCBI Taxonomy" id="665079"/>
    <lineage>
        <taxon>Eukaryota</taxon>
        <taxon>Fungi</taxon>
        <taxon>Dikarya</taxon>
        <taxon>Ascomycota</taxon>
        <taxon>Pezizomycotina</taxon>
        <taxon>Leotiomycetes</taxon>
        <taxon>Helotiales</taxon>
        <taxon>Sclerotiniaceae</taxon>
        <taxon>Sclerotinia</taxon>
    </lineage>
</organism>
<gene>
    <name evidence="6" type="ORF">SS1G_02846</name>
</gene>
<dbReference type="GeneID" id="5493064"/>
<keyword evidence="7" id="KW-1185">Reference proteome</keyword>
<sequence>MTAYVAADIDEMANESCMVLHACHHVTRSYQNLTQGKGNLKIPVTLLPSTSAINFLIQRDRGSVSQTNPLSERFARYESSSTYPWHPILVNLSTMAFPSVWLKQGGQSSMKPVVGVMQAWSCIVISVFAIIILSIIGALFKSNNHALLGGKEDPEDGAAVAATVFGAVVVYAVFIVGCGFQAFLHFRDNRRGAISLS</sequence>
<dbReference type="eggNOG" id="ENOG502S504">
    <property type="taxonomic scope" value="Eukaryota"/>
</dbReference>
<dbReference type="EMBL" id="CH476623">
    <property type="protein sequence ID" value="EDN99987.1"/>
    <property type="molecule type" value="Genomic_DNA"/>
</dbReference>
<dbReference type="PANTHER" id="PTHR31733">
    <property type="entry name" value="RIBONUCLEASE KAPPA"/>
    <property type="match status" value="1"/>
</dbReference>
<protein>
    <submittedName>
        <fullName evidence="6">Uncharacterized protein</fullName>
    </submittedName>
</protein>
<dbReference type="STRING" id="665079.A7EC09"/>
<keyword evidence="2 5" id="KW-0812">Transmembrane</keyword>
<name>A7EC09_SCLS1</name>
<keyword evidence="4 5" id="KW-0472">Membrane</keyword>
<feature type="transmembrane region" description="Helical" evidence="5">
    <location>
        <begin position="160"/>
        <end position="184"/>
    </location>
</feature>
<evidence type="ECO:0000313" key="6">
    <source>
        <dbReference type="EMBL" id="EDN99987.1"/>
    </source>
</evidence>
<dbReference type="GO" id="GO:0016020">
    <property type="term" value="C:membrane"/>
    <property type="evidence" value="ECO:0007669"/>
    <property type="project" value="UniProtKB-SubCell"/>
</dbReference>
<dbReference type="Proteomes" id="UP000001312">
    <property type="component" value="Unassembled WGS sequence"/>
</dbReference>
<dbReference type="Pfam" id="PF23489">
    <property type="entry name" value="V-ATPase_su_f"/>
    <property type="match status" value="1"/>
</dbReference>
<evidence type="ECO:0000256" key="2">
    <source>
        <dbReference type="ARBA" id="ARBA00022692"/>
    </source>
</evidence>
<evidence type="ECO:0000313" key="7">
    <source>
        <dbReference type="Proteomes" id="UP000001312"/>
    </source>
</evidence>
<dbReference type="InterPro" id="IPR026770">
    <property type="entry name" value="RNase_K"/>
</dbReference>
<dbReference type="InterPro" id="IPR056552">
    <property type="entry name" value="Ribonucl_Kappa"/>
</dbReference>
<dbReference type="InParanoid" id="A7EC09"/>
<dbReference type="AlphaFoldDB" id="A7EC09"/>
<proteinExistence type="predicted"/>
<keyword evidence="3 5" id="KW-1133">Transmembrane helix</keyword>
<comment type="subcellular location">
    <subcellularLocation>
        <location evidence="1">Membrane</location>
        <topology evidence="1">Multi-pass membrane protein</topology>
    </subcellularLocation>
</comment>
<dbReference type="RefSeq" id="XP_001596625.1">
    <property type="nucleotide sequence ID" value="XM_001596575.1"/>
</dbReference>
<dbReference type="KEGG" id="ssl:SS1G_02846"/>
<evidence type="ECO:0000256" key="3">
    <source>
        <dbReference type="ARBA" id="ARBA00022989"/>
    </source>
</evidence>